<feature type="region of interest" description="Disordered" evidence="1">
    <location>
        <begin position="1"/>
        <end position="28"/>
    </location>
</feature>
<proteinExistence type="predicted"/>
<evidence type="ECO:0000313" key="3">
    <source>
        <dbReference type="Proteomes" id="UP000243459"/>
    </source>
</evidence>
<protein>
    <submittedName>
        <fullName evidence="2">Uncharacterized protein</fullName>
    </submittedName>
</protein>
<organism evidence="2 3">
    <name type="scientific">Asparagus officinalis</name>
    <name type="common">Garden asparagus</name>
    <dbReference type="NCBI Taxonomy" id="4686"/>
    <lineage>
        <taxon>Eukaryota</taxon>
        <taxon>Viridiplantae</taxon>
        <taxon>Streptophyta</taxon>
        <taxon>Embryophyta</taxon>
        <taxon>Tracheophyta</taxon>
        <taxon>Spermatophyta</taxon>
        <taxon>Magnoliopsida</taxon>
        <taxon>Liliopsida</taxon>
        <taxon>Asparagales</taxon>
        <taxon>Asparagaceae</taxon>
        <taxon>Asparagoideae</taxon>
        <taxon>Asparagus</taxon>
    </lineage>
</organism>
<accession>A0A5P1FRJ2</accession>
<gene>
    <name evidence="2" type="ORF">A4U43_C01F13200</name>
</gene>
<evidence type="ECO:0000256" key="1">
    <source>
        <dbReference type="SAM" id="MobiDB-lite"/>
    </source>
</evidence>
<dbReference type="AlphaFoldDB" id="A0A5P1FRJ2"/>
<keyword evidence="3" id="KW-1185">Reference proteome</keyword>
<name>A0A5P1FRJ2_ASPOF</name>
<dbReference type="EMBL" id="CM007381">
    <property type="protein sequence ID" value="ONK80047.1"/>
    <property type="molecule type" value="Genomic_DNA"/>
</dbReference>
<dbReference type="Gramene" id="ONK80047">
    <property type="protein sequence ID" value="ONK80047"/>
    <property type="gene ID" value="A4U43_C01F13200"/>
</dbReference>
<reference evidence="3" key="1">
    <citation type="journal article" date="2017" name="Nat. Commun.">
        <title>The asparagus genome sheds light on the origin and evolution of a young Y chromosome.</title>
        <authorList>
            <person name="Harkess A."/>
            <person name="Zhou J."/>
            <person name="Xu C."/>
            <person name="Bowers J.E."/>
            <person name="Van der Hulst R."/>
            <person name="Ayyampalayam S."/>
            <person name="Mercati F."/>
            <person name="Riccardi P."/>
            <person name="McKain M.R."/>
            <person name="Kakrana A."/>
            <person name="Tang H."/>
            <person name="Ray J."/>
            <person name="Groenendijk J."/>
            <person name="Arikit S."/>
            <person name="Mathioni S.M."/>
            <person name="Nakano M."/>
            <person name="Shan H."/>
            <person name="Telgmann-Rauber A."/>
            <person name="Kanno A."/>
            <person name="Yue Z."/>
            <person name="Chen H."/>
            <person name="Li W."/>
            <person name="Chen Y."/>
            <person name="Xu X."/>
            <person name="Zhang Y."/>
            <person name="Luo S."/>
            <person name="Chen H."/>
            <person name="Gao J."/>
            <person name="Mao Z."/>
            <person name="Pires J.C."/>
            <person name="Luo M."/>
            <person name="Kudrna D."/>
            <person name="Wing R.A."/>
            <person name="Meyers B.C."/>
            <person name="Yi K."/>
            <person name="Kong H."/>
            <person name="Lavrijsen P."/>
            <person name="Sunseri F."/>
            <person name="Falavigna A."/>
            <person name="Ye Y."/>
            <person name="Leebens-Mack J.H."/>
            <person name="Chen G."/>
        </authorList>
    </citation>
    <scope>NUCLEOTIDE SEQUENCE [LARGE SCALE GENOMIC DNA]</scope>
    <source>
        <strain evidence="3">cv. DH0086</strain>
    </source>
</reference>
<sequence>MAPKIAINKGKGKKVAGPSDDSTASSAFSEWENELKSVKEMRQTLATQQAEHQTLLQIESDDLERLSNIVSNVKVSSDNDLRKQAMAKVEMAYQESIGHLA</sequence>
<evidence type="ECO:0000313" key="2">
    <source>
        <dbReference type="EMBL" id="ONK80047.1"/>
    </source>
</evidence>
<dbReference type="Proteomes" id="UP000243459">
    <property type="component" value="Chromosome 1"/>
</dbReference>